<accession>A0ACC0RIT4</accession>
<comment type="caution">
    <text evidence="1">The sequence shown here is derived from an EMBL/GenBank/DDBJ whole genome shotgun (WGS) entry which is preliminary data.</text>
</comment>
<proteinExistence type="predicted"/>
<evidence type="ECO:0000313" key="1">
    <source>
        <dbReference type="EMBL" id="KAI8685219.1"/>
    </source>
</evidence>
<gene>
    <name evidence="1" type="ORF">NCS57_00190600</name>
</gene>
<reference evidence="1" key="1">
    <citation type="submission" date="2022-06" db="EMBL/GenBank/DDBJ databases">
        <title>Fusarium solani species complex genomes reveal bases of compartmentalisation and animal pathogenesis.</title>
        <authorList>
            <person name="Tsai I.J."/>
        </authorList>
    </citation>
    <scope>NUCLEOTIDE SEQUENCE</scope>
    <source>
        <strain evidence="1">Fu6.1</strain>
    </source>
</reference>
<dbReference type="EMBL" id="CM046503">
    <property type="protein sequence ID" value="KAI8685219.1"/>
    <property type="molecule type" value="Genomic_DNA"/>
</dbReference>
<sequence>MSSTRRDSADNDFVEVSAGQLSTSSSEATLMSRFHLCLRSSRLVQKFMTLLRTLGLKVVTFLGGNDDEPPKVLIDSSRRLAITRCAVHIIPAFLSIGLITLNCLGFFIGNELQGLQDQDELKLGALQVAAKVQELLIVASVGSVIFHLLRHELVFGNGITLGLLVSGFSFAQLSYFWSPEFLGSLGWGWGHGENMSHRQRWKRCGFILLVFIGGALALLAGPATAVLMIPRKMDWPVGGGIYWLNGSDDQLWPKFLNADYYSEINCTLDAGQFTDNRCPSYGFLPMYQHFISWWNGYSAGYAFELNDGFQRKTIYARPALVSDANTWAYSAHAATAVLQDAMRGYHRGALKYLIEKHPYLHPFPKRLDWAKPKRYQVETKVPAARVFCELQGIMDLGGRNLTVKFPNLKGLDDYWKGKGLPEVSEVHGAKVLDEVDVLGDVQRALAARGILQDEKSTLNASIFDDRRDALIVATDIWDVTKNSLGLVILFKDLFNRTNATPDISPPSNIVACSIDARWTKAKTVMETTEDMPMAHEYYGGRVLNLIQTELAFKDRMGYIRANPPPKPTTEDIRLSTDWYNMLSPTLPDTSPDNLPWLPIQGLKRTTLETLLISIYSENFRQTELENLIATVFVDGLSRSGLIPNYDATRFLEAWSYGDFSVNSTKLARKLLRQGDPIEIFPAPTILKSGNMTRMEMKAIYSGYVMTAQNWFDKLSMAGLILHAVIALVHTILVVIMGKTGGAWDSILELIALTQRSTPPEESLLSNTSAGVCSLKTVKLIAWVEAPEAGKTTALEAKEIPGGELQMRFKDRLERRDKDLKPAVDKAYGVPHRGHQVLRSRNTV</sequence>
<keyword evidence="2" id="KW-1185">Reference proteome</keyword>
<name>A0ACC0RIT4_9HYPO</name>
<dbReference type="Proteomes" id="UP001065298">
    <property type="component" value="Chromosome 1"/>
</dbReference>
<evidence type="ECO:0000313" key="2">
    <source>
        <dbReference type="Proteomes" id="UP001065298"/>
    </source>
</evidence>
<protein>
    <submittedName>
        <fullName evidence="1">Uncharacterized protein</fullName>
    </submittedName>
</protein>
<organism evidence="1 2">
    <name type="scientific">Fusarium keratoplasticum</name>
    <dbReference type="NCBI Taxonomy" id="1328300"/>
    <lineage>
        <taxon>Eukaryota</taxon>
        <taxon>Fungi</taxon>
        <taxon>Dikarya</taxon>
        <taxon>Ascomycota</taxon>
        <taxon>Pezizomycotina</taxon>
        <taxon>Sordariomycetes</taxon>
        <taxon>Hypocreomycetidae</taxon>
        <taxon>Hypocreales</taxon>
        <taxon>Nectriaceae</taxon>
        <taxon>Fusarium</taxon>
        <taxon>Fusarium solani species complex</taxon>
    </lineage>
</organism>